<protein>
    <submittedName>
        <fullName evidence="1">Uncharacterized protein</fullName>
    </submittedName>
</protein>
<organism evidence="1 2">
    <name type="scientific">Erwinia rhapontici</name>
    <name type="common">Pectobacterium rhapontici</name>
    <dbReference type="NCBI Taxonomy" id="55212"/>
    <lineage>
        <taxon>Bacteria</taxon>
        <taxon>Pseudomonadati</taxon>
        <taxon>Pseudomonadota</taxon>
        <taxon>Gammaproteobacteria</taxon>
        <taxon>Enterobacterales</taxon>
        <taxon>Erwiniaceae</taxon>
        <taxon>Erwinia</taxon>
    </lineage>
</organism>
<name>A0ABN6DHN3_ERWRD</name>
<dbReference type="EMBL" id="AP024329">
    <property type="protein sequence ID" value="BCQ33348.1"/>
    <property type="molecule type" value="Genomic_DNA"/>
</dbReference>
<accession>A0ABN6DHN3</accession>
<evidence type="ECO:0000313" key="1">
    <source>
        <dbReference type="EMBL" id="BCQ33348.1"/>
    </source>
</evidence>
<dbReference type="Proteomes" id="UP000677515">
    <property type="component" value="Chromosome"/>
</dbReference>
<keyword evidence="2" id="KW-1185">Reference proteome</keyword>
<proteinExistence type="predicted"/>
<sequence length="184" mass="21410">MDRSLCLHLRFTKRSYMLNQPLRQGWRSFHVQSEREFSLEMEKFITKTIIIFWTFMVVSVHAQARVVSHLEVKGIGLYSDQRNDKDEEIACKVFRPTKKQMTRYFNLSKESEESGNLLHEYYSPCLAIGSVKFKDGTSGRWTVQSSGLGIVVFENGKSSVFFHKDNQWTDPYACTYGLQNDPIC</sequence>
<reference evidence="1 2" key="1">
    <citation type="submission" date="2021-01" db="EMBL/GenBank/DDBJ databases">
        <title>Complete genome sequence of Erwinia rhapontici MAFF 311153.</title>
        <authorList>
            <person name="Morohoshi T."/>
            <person name="Someya N."/>
        </authorList>
    </citation>
    <scope>NUCLEOTIDE SEQUENCE [LARGE SCALE GENOMIC DNA]</scope>
    <source>
        <strain evidence="1 2">MAFF 311153</strain>
    </source>
</reference>
<gene>
    <name evidence="1" type="ORF">ERHA53_06910</name>
</gene>
<evidence type="ECO:0000313" key="2">
    <source>
        <dbReference type="Proteomes" id="UP000677515"/>
    </source>
</evidence>